<comment type="caution">
    <text evidence="2">The sequence shown here is derived from an EMBL/GenBank/DDBJ whole genome shotgun (WGS) entry which is preliminary data.</text>
</comment>
<dbReference type="AlphaFoldDB" id="A0A918RWL8"/>
<feature type="compositionally biased region" description="Polar residues" evidence="1">
    <location>
        <begin position="1"/>
        <end position="19"/>
    </location>
</feature>
<protein>
    <submittedName>
        <fullName evidence="2">Uncharacterized protein</fullName>
    </submittedName>
</protein>
<name>A0A918RWL8_9HYPH</name>
<dbReference type="Proteomes" id="UP000646579">
    <property type="component" value="Unassembled WGS sequence"/>
</dbReference>
<evidence type="ECO:0000256" key="1">
    <source>
        <dbReference type="SAM" id="MobiDB-lite"/>
    </source>
</evidence>
<evidence type="ECO:0000313" key="2">
    <source>
        <dbReference type="EMBL" id="GHA15330.1"/>
    </source>
</evidence>
<keyword evidence="3" id="KW-1185">Reference proteome</keyword>
<evidence type="ECO:0000313" key="3">
    <source>
        <dbReference type="Proteomes" id="UP000646579"/>
    </source>
</evidence>
<feature type="region of interest" description="Disordered" evidence="1">
    <location>
        <begin position="1"/>
        <end position="25"/>
    </location>
</feature>
<organism evidence="2 3">
    <name type="scientific">Devosia pacifica</name>
    <dbReference type="NCBI Taxonomy" id="1335967"/>
    <lineage>
        <taxon>Bacteria</taxon>
        <taxon>Pseudomonadati</taxon>
        <taxon>Pseudomonadota</taxon>
        <taxon>Alphaproteobacteria</taxon>
        <taxon>Hyphomicrobiales</taxon>
        <taxon>Devosiaceae</taxon>
        <taxon>Devosia</taxon>
    </lineage>
</organism>
<proteinExistence type="predicted"/>
<reference evidence="2" key="1">
    <citation type="journal article" date="2014" name="Int. J. Syst. Evol. Microbiol.">
        <title>Complete genome sequence of Corynebacterium casei LMG S-19264T (=DSM 44701T), isolated from a smear-ripened cheese.</title>
        <authorList>
            <consortium name="US DOE Joint Genome Institute (JGI-PGF)"/>
            <person name="Walter F."/>
            <person name="Albersmeier A."/>
            <person name="Kalinowski J."/>
            <person name="Ruckert C."/>
        </authorList>
    </citation>
    <scope>NUCLEOTIDE SEQUENCE</scope>
    <source>
        <strain evidence="2">KCTC 32437</strain>
    </source>
</reference>
<reference evidence="2" key="2">
    <citation type="submission" date="2020-09" db="EMBL/GenBank/DDBJ databases">
        <authorList>
            <person name="Sun Q."/>
            <person name="Kim S."/>
        </authorList>
    </citation>
    <scope>NUCLEOTIDE SEQUENCE</scope>
    <source>
        <strain evidence="2">KCTC 32437</strain>
    </source>
</reference>
<sequence length="133" mass="15351">MEYPSKDSTYSAEISAHSSKGQREMTDANFASELIQDTFSIRSGRNAKAAIGAAFEALKRRERGLPADVLRERPRQWTERRVRSLWFKEARRVDHYEIQDLTAVAVEEARIERQRLKAREDRLTALIAARTES</sequence>
<gene>
    <name evidence="2" type="ORF">GCM10007989_07620</name>
</gene>
<dbReference type="EMBL" id="BMZE01000001">
    <property type="protein sequence ID" value="GHA15330.1"/>
    <property type="molecule type" value="Genomic_DNA"/>
</dbReference>
<accession>A0A918RWL8</accession>
<dbReference type="RefSeq" id="WP_194599187.1">
    <property type="nucleotide sequence ID" value="NZ_BMZE01000001.1"/>
</dbReference>